<feature type="transmembrane region" description="Helical" evidence="11">
    <location>
        <begin position="485"/>
        <end position="505"/>
    </location>
</feature>
<feature type="transmembrane region" description="Helical" evidence="11">
    <location>
        <begin position="805"/>
        <end position="823"/>
    </location>
</feature>
<gene>
    <name evidence="14" type="ORF">DICPUDRAFT_147575</name>
</gene>
<dbReference type="InterPro" id="IPR039524">
    <property type="entry name" value="PIGO/GPI13"/>
</dbReference>
<feature type="transmembrane region" description="Helical" evidence="11">
    <location>
        <begin position="12"/>
        <end position="38"/>
    </location>
</feature>
<dbReference type="SUPFAM" id="SSF53649">
    <property type="entry name" value="Alkaline phosphatase-like"/>
    <property type="match status" value="1"/>
</dbReference>
<dbReference type="InterPro" id="IPR057594">
    <property type="entry name" value="TgrO1-like_Ig"/>
</dbReference>
<proteinExistence type="inferred from homology"/>
<dbReference type="GO" id="GO:0051377">
    <property type="term" value="F:mannose-ethanolamine phosphotransferase activity"/>
    <property type="evidence" value="ECO:0000318"/>
    <property type="project" value="GO_Central"/>
</dbReference>
<comment type="subcellular location">
    <subcellularLocation>
        <location evidence="1">Endoplasmic reticulum membrane</location>
        <topology evidence="1">Multi-pass membrane protein</topology>
    </subcellularLocation>
</comment>
<evidence type="ECO:0000256" key="6">
    <source>
        <dbReference type="ARBA" id="ARBA00022692"/>
    </source>
</evidence>
<sequence>MEGNKKSPTVTNIFIFTLYFVIVLSVGCFLFFNGFLLMRYELPLKSQCNQSPLPNQLSDINGCWMNKTFNKAVIIVIDALRYDFLEEQPVNDSKTSIYFHNRLPSIQKLIKDKPDNTLFFKFVADSPTVTMQRIKGITTGSLPTFIDVGSNFGGEAIVEDTLVNQLVFKDSNKEKGIDNLRNKVIFIGDDTWVSLFPNHFYQEYPYPSFNVKDIDTVDNGVLKHLLPTITQIDGEWDVAISHLLGVDHVGHTFGPDHPEMIRKMKQMDEFLISIIDNIKNDTLFILMGDHGMTSDGNHGGASILETDAALLMFSPSIRLNNSKDIPKEILKSRLSSVPLDHYNSHIPRDISQIDLVSTLSLLLGVPIPFGNLGSIIPEVFYSSVNSNNKQDHWDNLFNALRINTFQIKRYMESYSNISKDFPKYKLNHFKQLLDKTESLYDQYINNKNQIDPAKVYNSYIQYHQEIIELCRDIWATFDLFSMNCGILIILLSGILILVFIVKIMNYNQVLQFPYKRVLVSSIFGLLLSLPINFMFNPNEALTYTIITIFSIFGFIYYLIKDLKSTTTTPKSVIPTTETSASKKTTKSLIIYFFTLIIPLITFILHGISYTSNSFTEAQHNVVYYFEISNIVLTCINLIYHQPNWTKKDSLLVFITLFSMFLTSPTIWNVKISIIFEYFNPTPTSVFIENQLKLTILENLIESFWVLPIIYFIWKRIFKETNIKSSKSPIIHHIFLVIILISITIFWFFIQPLVSNGVQLHWLLKNIFPLIVYSLSIIGVFHSISPSNRQTQPNNDYLIIESLFKRLVYISLYFYLVILLLLGIDNSRATLLMLIQIISIILLLSKIYNSYNGINNNDSFNRKLFKYYFNFIVSILFGFLSINHFFTSNHEHSFSKIQFESAFIGFDEHFYLRDGVLVILNTFSAPIIITLSLPILLIYSKYFVFYKKKPSATERNPEFKSYQNLNEFLICFLILLLFYWFNTLLVSISVYTLRRHLMVWRVFCPKYIFETVQLLVVSIYKEKSVCVKIYNNSIYNNSRNTQYFFKLLPKLQIETTLVYYNRTYIEFDTKYVRTANFTLYDDLMCKNKKETYTPICNSEKCVIELNENQIKNFYGNCIERCIVAINGNSFCNQPIDADNYMFPINYALSALPSTEGGKLQLTGNYLRNYVDDYYIVEGAIKGKQLKFSVDKENYDPENLTVNFPPGYGTFRLYPDSSQSSTIMYIGYAPPYISQCNYKDSTITLNGLNFYNNPSVAQVTVNNVNTPIVSIDHRLLKLNYVTDYSQKLNVNVTIGDISLENIYTFDIKPQPVSISTTVSTSKYNSAKIDYVESTTEIKFKYGVPHFTSTNAIQIDRTNEFSITGINFGNINDTNGTVILNIDGKVNNDIITTSISNDETKLSFKLPNICETSVKLSIEVNGVISNNNVTITPQPTFILAPSRPLTNGSSLYIDKYFSCKETITKPSITVGNSNNHIYCTLISNTETSCNVGAGTGKHSFKFYVDGIEKINSFFEYAPPTLVSHNVNGLKTITLTGYNFGNDSSKCNLIFAKKNVTCKVISDTTITFDANSQYDYGNVNLIIDSIPMLNENYKIMLSSIIGLVKDKNISTRNGTVCISGSRLPETKSSVNNLNNVTIEIKSHLKGGSNTFKDYNVSNNMICILLKDGYVGTFDLSVFIYNEFISKYTISYNKPSFNNSLINIKDGGNNNYQLEVYGNEFGEPFEIHFNTSKGDLIMNCTFNISIQHNNNDIYNCSYSKINIDSIKDGNEQLYLKIGESKYPINSTLKFENKKSNNKSSTLKKALIPTFVGGAALCAAAFIGYKYRENIFKKIDKLKNGKSNV</sequence>
<reference evidence="15" key="1">
    <citation type="journal article" date="2011" name="Genome Biol.">
        <title>Comparative genomics of the social amoebae Dictyostelium discoideum and Dictyostelium purpureum.</title>
        <authorList>
            <consortium name="US DOE Joint Genome Institute (JGI-PGF)"/>
            <person name="Sucgang R."/>
            <person name="Kuo A."/>
            <person name="Tian X."/>
            <person name="Salerno W."/>
            <person name="Parikh A."/>
            <person name="Feasley C.L."/>
            <person name="Dalin E."/>
            <person name="Tu H."/>
            <person name="Huang E."/>
            <person name="Barry K."/>
            <person name="Lindquist E."/>
            <person name="Shapiro H."/>
            <person name="Bruce D."/>
            <person name="Schmutz J."/>
            <person name="Salamov A."/>
            <person name="Fey P."/>
            <person name="Gaudet P."/>
            <person name="Anjard C."/>
            <person name="Babu M.M."/>
            <person name="Basu S."/>
            <person name="Bushmanova Y."/>
            <person name="van der Wel H."/>
            <person name="Katoh-Kurasawa M."/>
            <person name="Dinh C."/>
            <person name="Coutinho P.M."/>
            <person name="Saito T."/>
            <person name="Elias M."/>
            <person name="Schaap P."/>
            <person name="Kay R.R."/>
            <person name="Henrissat B."/>
            <person name="Eichinger L."/>
            <person name="Rivero F."/>
            <person name="Putnam N.H."/>
            <person name="West C.M."/>
            <person name="Loomis W.F."/>
            <person name="Chisholm R.L."/>
            <person name="Shaulsky G."/>
            <person name="Strassmann J.E."/>
            <person name="Queller D.C."/>
            <person name="Kuspa A."/>
            <person name="Grigoriev I.V."/>
        </authorList>
    </citation>
    <scope>NUCLEOTIDE SEQUENCE [LARGE SCALE GENOMIC DNA]</scope>
    <source>
        <strain evidence="15">QSDP1</strain>
    </source>
</reference>
<dbReference type="eggNOG" id="KOG2126">
    <property type="taxonomic scope" value="Eukaryota"/>
</dbReference>
<evidence type="ECO:0000313" key="14">
    <source>
        <dbReference type="EMBL" id="EGC39640.1"/>
    </source>
</evidence>
<feature type="transmembrane region" description="Helical" evidence="11">
    <location>
        <begin position="588"/>
        <end position="609"/>
    </location>
</feature>
<dbReference type="KEGG" id="dpp:DICPUDRAFT_147575"/>
<keyword evidence="10" id="KW-0325">Glycoprotein</keyword>
<evidence type="ECO:0000256" key="10">
    <source>
        <dbReference type="ARBA" id="ARBA00023180"/>
    </source>
</evidence>
<dbReference type="Pfam" id="PF01833">
    <property type="entry name" value="TIG"/>
    <property type="match status" value="2"/>
</dbReference>
<dbReference type="RefSeq" id="XP_003283861.1">
    <property type="nucleotide sequence ID" value="XM_003283813.1"/>
</dbReference>
<dbReference type="PANTHER" id="PTHR23071:SF1">
    <property type="entry name" value="GPI ETHANOLAMINE PHOSPHATE TRANSFERASE 3"/>
    <property type="match status" value="1"/>
</dbReference>
<dbReference type="FunCoup" id="F0Z8V0">
    <property type="interactions" value="446"/>
</dbReference>
<evidence type="ECO:0000313" key="15">
    <source>
        <dbReference type="Proteomes" id="UP000001064"/>
    </source>
</evidence>
<evidence type="ECO:0000256" key="9">
    <source>
        <dbReference type="ARBA" id="ARBA00023136"/>
    </source>
</evidence>
<dbReference type="GO" id="GO:0005789">
    <property type="term" value="C:endoplasmic reticulum membrane"/>
    <property type="evidence" value="ECO:0000318"/>
    <property type="project" value="GO_Central"/>
</dbReference>
<feature type="transmembrane region" description="Helical" evidence="11">
    <location>
        <begin position="695"/>
        <end position="713"/>
    </location>
</feature>
<keyword evidence="7" id="KW-0256">Endoplasmic reticulum</keyword>
<name>F0Z8V0_DICPU</name>
<feature type="transmembrane region" description="Helical" evidence="11">
    <location>
        <begin position="541"/>
        <end position="559"/>
    </location>
</feature>
<dbReference type="Pfam" id="PF24612">
    <property type="entry name" value="Ig_TgrO1"/>
    <property type="match status" value="1"/>
</dbReference>
<feature type="transmembrane region" description="Helical" evidence="11">
    <location>
        <begin position="517"/>
        <end position="535"/>
    </location>
</feature>
<dbReference type="Gene3D" id="3.40.720.10">
    <property type="entry name" value="Alkaline Phosphatase, subunit A"/>
    <property type="match status" value="1"/>
</dbReference>
<keyword evidence="6 11" id="KW-0812">Transmembrane</keyword>
<evidence type="ECO:0000256" key="5">
    <source>
        <dbReference type="ARBA" id="ARBA00022679"/>
    </source>
</evidence>
<feature type="transmembrane region" description="Helical" evidence="11">
    <location>
        <begin position="733"/>
        <end position="753"/>
    </location>
</feature>
<feature type="transmembrane region" description="Helical" evidence="11">
    <location>
        <begin position="765"/>
        <end position="784"/>
    </location>
</feature>
<dbReference type="STRING" id="5786.F0Z8V0"/>
<dbReference type="Proteomes" id="UP000001064">
    <property type="component" value="Unassembled WGS sequence"/>
</dbReference>
<feature type="transmembrane region" description="Helical" evidence="11">
    <location>
        <begin position="915"/>
        <end position="938"/>
    </location>
</feature>
<dbReference type="VEuPathDB" id="AmoebaDB:DICPUDRAFT_147575"/>
<dbReference type="GO" id="GO:0006506">
    <property type="term" value="P:GPI anchor biosynthetic process"/>
    <property type="evidence" value="ECO:0000318"/>
    <property type="project" value="GO_Central"/>
</dbReference>
<evidence type="ECO:0000256" key="2">
    <source>
        <dbReference type="ARBA" id="ARBA00004687"/>
    </source>
</evidence>
<dbReference type="PROSITE" id="PS51257">
    <property type="entry name" value="PROKAR_LIPOPROTEIN"/>
    <property type="match status" value="1"/>
</dbReference>
<dbReference type="EMBL" id="GL870954">
    <property type="protein sequence ID" value="EGC39640.1"/>
    <property type="molecule type" value="Genomic_DNA"/>
</dbReference>
<feature type="transmembrane region" description="Helical" evidence="11">
    <location>
        <begin position="829"/>
        <end position="847"/>
    </location>
</feature>
<feature type="transmembrane region" description="Helical" evidence="11">
    <location>
        <begin position="621"/>
        <end position="639"/>
    </location>
</feature>
<feature type="domain" description="TgrO1-like immunoglobulin-like" evidence="13">
    <location>
        <begin position="1150"/>
        <end position="1211"/>
    </location>
</feature>
<dbReference type="CDD" id="cd16023">
    <property type="entry name" value="GPI_EPT_3"/>
    <property type="match status" value="1"/>
</dbReference>
<evidence type="ECO:0000256" key="11">
    <source>
        <dbReference type="SAM" id="Phobius"/>
    </source>
</evidence>
<keyword evidence="9 11" id="KW-0472">Membrane</keyword>
<feature type="transmembrane region" description="Helical" evidence="11">
    <location>
        <begin position="867"/>
        <end position="885"/>
    </location>
</feature>
<comment type="similarity">
    <text evidence="3">Belongs to the PIGG/PIGN/PIGO family. PIGO subfamily.</text>
</comment>
<protein>
    <submittedName>
        <fullName evidence="14">Uncharacterized protein</fullName>
    </submittedName>
</protein>
<accession>F0Z8V0</accession>
<keyword evidence="4" id="KW-0337">GPI-anchor biosynthesis</keyword>
<feature type="domain" description="IPT/TIG" evidence="12">
    <location>
        <begin position="1238"/>
        <end position="1303"/>
    </location>
</feature>
<evidence type="ECO:0000259" key="12">
    <source>
        <dbReference type="Pfam" id="PF01833"/>
    </source>
</evidence>
<dbReference type="PANTHER" id="PTHR23071">
    <property type="entry name" value="PHOSPHATIDYLINOSITOL GLYCAN"/>
    <property type="match status" value="1"/>
</dbReference>
<feature type="transmembrane region" description="Helical" evidence="11">
    <location>
        <begin position="1800"/>
        <end position="1819"/>
    </location>
</feature>
<feature type="transmembrane region" description="Helical" evidence="11">
    <location>
        <begin position="651"/>
        <end position="675"/>
    </location>
</feature>
<dbReference type="InterPro" id="IPR037675">
    <property type="entry name" value="PIG-O_N"/>
</dbReference>
<evidence type="ECO:0000256" key="7">
    <source>
        <dbReference type="ARBA" id="ARBA00022824"/>
    </source>
</evidence>
<evidence type="ECO:0000256" key="8">
    <source>
        <dbReference type="ARBA" id="ARBA00022989"/>
    </source>
</evidence>
<dbReference type="Pfam" id="PF01663">
    <property type="entry name" value="Phosphodiest"/>
    <property type="match status" value="1"/>
</dbReference>
<dbReference type="OrthoDB" id="272139at2759"/>
<dbReference type="UniPathway" id="UPA00196"/>
<dbReference type="InterPro" id="IPR002591">
    <property type="entry name" value="Phosphodiest/P_Trfase"/>
</dbReference>
<keyword evidence="15" id="KW-1185">Reference proteome</keyword>
<evidence type="ECO:0000256" key="1">
    <source>
        <dbReference type="ARBA" id="ARBA00004477"/>
    </source>
</evidence>
<evidence type="ECO:0000259" key="13">
    <source>
        <dbReference type="Pfam" id="PF24612"/>
    </source>
</evidence>
<keyword evidence="8 11" id="KW-1133">Transmembrane helix</keyword>
<dbReference type="InterPro" id="IPR002909">
    <property type="entry name" value="IPT_dom"/>
</dbReference>
<feature type="domain" description="IPT/TIG" evidence="12">
    <location>
        <begin position="1522"/>
        <end position="1578"/>
    </location>
</feature>
<dbReference type="GeneID" id="10509765"/>
<organism evidence="14 15">
    <name type="scientific">Dictyostelium purpureum</name>
    <name type="common">Slime mold</name>
    <dbReference type="NCBI Taxonomy" id="5786"/>
    <lineage>
        <taxon>Eukaryota</taxon>
        <taxon>Amoebozoa</taxon>
        <taxon>Evosea</taxon>
        <taxon>Eumycetozoa</taxon>
        <taxon>Dictyostelia</taxon>
        <taxon>Dictyosteliales</taxon>
        <taxon>Dictyosteliaceae</taxon>
        <taxon>Dictyostelium</taxon>
    </lineage>
</organism>
<evidence type="ECO:0000256" key="3">
    <source>
        <dbReference type="ARBA" id="ARBA00008695"/>
    </source>
</evidence>
<keyword evidence="5" id="KW-0808">Transferase</keyword>
<dbReference type="InParanoid" id="F0Z8V0"/>
<comment type="pathway">
    <text evidence="2">Glycolipid biosynthesis; glycosylphosphatidylinositol-anchor biosynthesis.</text>
</comment>
<evidence type="ECO:0000256" key="4">
    <source>
        <dbReference type="ARBA" id="ARBA00022502"/>
    </source>
</evidence>
<dbReference type="InterPro" id="IPR017850">
    <property type="entry name" value="Alkaline_phosphatase_core_sf"/>
</dbReference>
<feature type="transmembrane region" description="Helical" evidence="11">
    <location>
        <begin position="967"/>
        <end position="990"/>
    </location>
</feature>